<keyword evidence="1" id="KW-0812">Transmembrane</keyword>
<evidence type="ECO:0000256" key="1">
    <source>
        <dbReference type="SAM" id="Phobius"/>
    </source>
</evidence>
<keyword evidence="3" id="KW-1185">Reference proteome</keyword>
<dbReference type="STRING" id="314278.NB231_06021"/>
<proteinExistence type="predicted"/>
<dbReference type="Proteomes" id="UP000003374">
    <property type="component" value="Unassembled WGS sequence"/>
</dbReference>
<evidence type="ECO:0000313" key="2">
    <source>
        <dbReference type="EMBL" id="EAR21921.1"/>
    </source>
</evidence>
<name>A4BQS1_9GAMM</name>
<protein>
    <submittedName>
        <fullName evidence="2">Uncharacterized protein</fullName>
    </submittedName>
</protein>
<keyword evidence="1" id="KW-1133">Transmembrane helix</keyword>
<accession>A4BQS1</accession>
<keyword evidence="1" id="KW-0472">Membrane</keyword>
<dbReference type="EMBL" id="AAOF01000005">
    <property type="protein sequence ID" value="EAR21921.1"/>
    <property type="molecule type" value="Genomic_DNA"/>
</dbReference>
<organism evidence="2 3">
    <name type="scientific">Nitrococcus mobilis Nb-231</name>
    <dbReference type="NCBI Taxonomy" id="314278"/>
    <lineage>
        <taxon>Bacteria</taxon>
        <taxon>Pseudomonadati</taxon>
        <taxon>Pseudomonadota</taxon>
        <taxon>Gammaproteobacteria</taxon>
        <taxon>Chromatiales</taxon>
        <taxon>Ectothiorhodospiraceae</taxon>
        <taxon>Nitrococcus</taxon>
    </lineage>
</organism>
<sequence length="35" mass="4341">MDSEERRRKVRRTVIILSVVAFTVYIAFYLERIFY</sequence>
<feature type="transmembrane region" description="Helical" evidence="1">
    <location>
        <begin position="12"/>
        <end position="30"/>
    </location>
</feature>
<reference evidence="2 3" key="1">
    <citation type="submission" date="2006-02" db="EMBL/GenBank/DDBJ databases">
        <authorList>
            <person name="Waterbury J."/>
            <person name="Ferriera S."/>
            <person name="Johnson J."/>
            <person name="Kravitz S."/>
            <person name="Halpern A."/>
            <person name="Remington K."/>
            <person name="Beeson K."/>
            <person name="Tran B."/>
            <person name="Rogers Y.-H."/>
            <person name="Friedman R."/>
            <person name="Venter J.C."/>
        </authorList>
    </citation>
    <scope>NUCLEOTIDE SEQUENCE [LARGE SCALE GENOMIC DNA]</scope>
    <source>
        <strain evidence="2 3">Nb-231</strain>
    </source>
</reference>
<dbReference type="AlphaFoldDB" id="A4BQS1"/>
<gene>
    <name evidence="2" type="ORF">NB231_06021</name>
</gene>
<evidence type="ECO:0000313" key="3">
    <source>
        <dbReference type="Proteomes" id="UP000003374"/>
    </source>
</evidence>
<comment type="caution">
    <text evidence="2">The sequence shown here is derived from an EMBL/GenBank/DDBJ whole genome shotgun (WGS) entry which is preliminary data.</text>
</comment>
<dbReference type="HOGENOM" id="CLU_3366081_0_0_6"/>